<feature type="transmembrane region" description="Helical" evidence="1">
    <location>
        <begin position="67"/>
        <end position="90"/>
    </location>
</feature>
<proteinExistence type="predicted"/>
<keyword evidence="3" id="KW-1185">Reference proteome</keyword>
<reference evidence="2" key="1">
    <citation type="submission" date="2023-06" db="EMBL/GenBank/DDBJ databases">
        <authorList>
            <person name="Delattre M."/>
        </authorList>
    </citation>
    <scope>NUCLEOTIDE SEQUENCE</scope>
    <source>
        <strain evidence="2">AF72</strain>
    </source>
</reference>
<organism evidence="2 3">
    <name type="scientific">Mesorhabditis spiculigera</name>
    <dbReference type="NCBI Taxonomy" id="96644"/>
    <lineage>
        <taxon>Eukaryota</taxon>
        <taxon>Metazoa</taxon>
        <taxon>Ecdysozoa</taxon>
        <taxon>Nematoda</taxon>
        <taxon>Chromadorea</taxon>
        <taxon>Rhabditida</taxon>
        <taxon>Rhabditina</taxon>
        <taxon>Rhabditomorpha</taxon>
        <taxon>Rhabditoidea</taxon>
        <taxon>Rhabditidae</taxon>
        <taxon>Mesorhabditinae</taxon>
        <taxon>Mesorhabditis</taxon>
    </lineage>
</organism>
<evidence type="ECO:0000313" key="2">
    <source>
        <dbReference type="EMBL" id="CAJ0587306.1"/>
    </source>
</evidence>
<protein>
    <submittedName>
        <fullName evidence="2">Uncharacterized protein</fullName>
    </submittedName>
</protein>
<keyword evidence="1" id="KW-1133">Transmembrane helix</keyword>
<dbReference type="EMBL" id="CATQJA010002710">
    <property type="protein sequence ID" value="CAJ0587306.1"/>
    <property type="molecule type" value="Genomic_DNA"/>
</dbReference>
<name>A0AA36DIP3_9BILA</name>
<sequence>MSDARNNNYSLKEYAEAQRELGSCMPEFKDSVKRMTKAGLFFGIPLGVYVSYVHGHRQVKPIFVKTLATTLASVMTFASMGLVIGTFNCLRVKMN</sequence>
<dbReference type="Proteomes" id="UP001177023">
    <property type="component" value="Unassembled WGS sequence"/>
</dbReference>
<evidence type="ECO:0000256" key="1">
    <source>
        <dbReference type="SAM" id="Phobius"/>
    </source>
</evidence>
<accession>A0AA36DIP3</accession>
<keyword evidence="1" id="KW-0472">Membrane</keyword>
<feature type="non-terminal residue" evidence="2">
    <location>
        <position position="95"/>
    </location>
</feature>
<gene>
    <name evidence="2" type="ORF">MSPICULIGERA_LOCUS25281</name>
</gene>
<dbReference type="AlphaFoldDB" id="A0AA36DIP3"/>
<evidence type="ECO:0000313" key="3">
    <source>
        <dbReference type="Proteomes" id="UP001177023"/>
    </source>
</evidence>
<keyword evidence="1" id="KW-0812">Transmembrane</keyword>
<feature type="transmembrane region" description="Helical" evidence="1">
    <location>
        <begin position="38"/>
        <end position="55"/>
    </location>
</feature>
<comment type="caution">
    <text evidence="2">The sequence shown here is derived from an EMBL/GenBank/DDBJ whole genome shotgun (WGS) entry which is preliminary data.</text>
</comment>